<accession>A0A1R1WZJ5</accession>
<evidence type="ECO:0000313" key="2">
    <source>
        <dbReference type="Proteomes" id="UP000187283"/>
    </source>
</evidence>
<name>A0A1R1WZJ5_9FUNG</name>
<dbReference type="AlphaFoldDB" id="A0A1R1WZJ5"/>
<protein>
    <submittedName>
        <fullName evidence="1">Uncharacterized protein</fullName>
    </submittedName>
</protein>
<reference evidence="1 2" key="1">
    <citation type="submission" date="2017-01" db="EMBL/GenBank/DDBJ databases">
        <authorList>
            <person name="Mah S.A."/>
            <person name="Swanson W.J."/>
            <person name="Moy G.W."/>
            <person name="Vacquier V.D."/>
        </authorList>
    </citation>
    <scope>NUCLEOTIDE SEQUENCE [LARGE SCALE GENOMIC DNA]</scope>
    <source>
        <strain evidence="1 2">GSMNP</strain>
    </source>
</reference>
<organism evidence="1 2">
    <name type="scientific">Smittium culicis</name>
    <dbReference type="NCBI Taxonomy" id="133412"/>
    <lineage>
        <taxon>Eukaryota</taxon>
        <taxon>Fungi</taxon>
        <taxon>Fungi incertae sedis</taxon>
        <taxon>Zoopagomycota</taxon>
        <taxon>Kickxellomycotina</taxon>
        <taxon>Harpellomycetes</taxon>
        <taxon>Harpellales</taxon>
        <taxon>Legeriomycetaceae</taxon>
        <taxon>Smittium</taxon>
    </lineage>
</organism>
<dbReference type="EMBL" id="LSSN01005964">
    <property type="protein sequence ID" value="OMJ07798.1"/>
    <property type="molecule type" value="Genomic_DNA"/>
</dbReference>
<evidence type="ECO:0000313" key="1">
    <source>
        <dbReference type="EMBL" id="OMJ07798.1"/>
    </source>
</evidence>
<sequence length="84" mass="9099">MIMYRSLSGDGGALWRGLRRVDAPPVAVVEAPQTNGQPRALDFKAPTNTDLSFPTAESFRGRVGFTDGRLEYGCRTGFGGGHKR</sequence>
<keyword evidence="2" id="KW-1185">Reference proteome</keyword>
<gene>
    <name evidence="1" type="ORF">AYI70_g11949</name>
</gene>
<dbReference type="Proteomes" id="UP000187283">
    <property type="component" value="Unassembled WGS sequence"/>
</dbReference>
<comment type="caution">
    <text evidence="1">The sequence shown here is derived from an EMBL/GenBank/DDBJ whole genome shotgun (WGS) entry which is preliminary data.</text>
</comment>
<proteinExistence type="predicted"/>